<name>A0A1T4KQQ3_9HYPH</name>
<protein>
    <recommendedName>
        <fullName evidence="3">DUF1579 domain-containing protein</fullName>
    </recommendedName>
</protein>
<dbReference type="STRING" id="225324.SAMN02745126_01102"/>
<dbReference type="AlphaFoldDB" id="A0A1T4KQQ3"/>
<sequence>MLQTNPKPSKDFDFFMGIWKCRHRYRVRRLSDCHDWIEFDGACAVRKVLDGFGNIDESDIAFPGDRRRVMNLRLYDWNKDCWSIHPYDSRQFGRVFTPLSGRFAKGIGTFYGDDEWQGRAMRTRFVWSRITPNSARWEQAFSLDEGNNWEINWIIDFTRL</sequence>
<accession>A0A1T4KQQ3</accession>
<dbReference type="EMBL" id="FUWJ01000001">
    <property type="protein sequence ID" value="SJZ44741.1"/>
    <property type="molecule type" value="Genomic_DNA"/>
</dbReference>
<evidence type="ECO:0008006" key="3">
    <source>
        <dbReference type="Google" id="ProtNLM"/>
    </source>
</evidence>
<reference evidence="2" key="1">
    <citation type="submission" date="2017-02" db="EMBL/GenBank/DDBJ databases">
        <authorList>
            <person name="Varghese N."/>
            <person name="Submissions S."/>
        </authorList>
    </citation>
    <scope>NUCLEOTIDE SEQUENCE [LARGE SCALE GENOMIC DNA]</scope>
    <source>
        <strain evidence="2">ATCC 27094</strain>
    </source>
</reference>
<dbReference type="RefSeq" id="WP_085932776.1">
    <property type="nucleotide sequence ID" value="NZ_FUWJ01000001.1"/>
</dbReference>
<dbReference type="OrthoDB" id="9814791at2"/>
<dbReference type="Proteomes" id="UP000190092">
    <property type="component" value="Unassembled WGS sequence"/>
</dbReference>
<organism evidence="1 2">
    <name type="scientific">Enhydrobacter aerosaccus</name>
    <dbReference type="NCBI Taxonomy" id="225324"/>
    <lineage>
        <taxon>Bacteria</taxon>
        <taxon>Pseudomonadati</taxon>
        <taxon>Pseudomonadota</taxon>
        <taxon>Alphaproteobacteria</taxon>
        <taxon>Hyphomicrobiales</taxon>
        <taxon>Enhydrobacter</taxon>
    </lineage>
</organism>
<evidence type="ECO:0000313" key="1">
    <source>
        <dbReference type="EMBL" id="SJZ44741.1"/>
    </source>
</evidence>
<keyword evidence="2" id="KW-1185">Reference proteome</keyword>
<evidence type="ECO:0000313" key="2">
    <source>
        <dbReference type="Proteomes" id="UP000190092"/>
    </source>
</evidence>
<proteinExistence type="predicted"/>
<gene>
    <name evidence="1" type="ORF">SAMN02745126_01102</name>
</gene>